<evidence type="ECO:0000313" key="1">
    <source>
        <dbReference type="EMBL" id="CAI9735624.1"/>
    </source>
</evidence>
<organism evidence="1 2">
    <name type="scientific">Octopus vulgaris</name>
    <name type="common">Common octopus</name>
    <dbReference type="NCBI Taxonomy" id="6645"/>
    <lineage>
        <taxon>Eukaryota</taxon>
        <taxon>Metazoa</taxon>
        <taxon>Spiralia</taxon>
        <taxon>Lophotrochozoa</taxon>
        <taxon>Mollusca</taxon>
        <taxon>Cephalopoda</taxon>
        <taxon>Coleoidea</taxon>
        <taxon>Octopodiformes</taxon>
        <taxon>Octopoda</taxon>
        <taxon>Incirrata</taxon>
        <taxon>Octopodidae</taxon>
        <taxon>Octopus</taxon>
    </lineage>
</organism>
<proteinExistence type="predicted"/>
<evidence type="ECO:0008006" key="3">
    <source>
        <dbReference type="Google" id="ProtNLM"/>
    </source>
</evidence>
<sequence length="89" mass="9928">MGRKCDLIASEKSIITSELANGKSILEISKIIGRYHQTAKKFVTAPTKIRKRADKDTMKSSFSQEKMFPYALWEYGTHSCVVCGVSLAP</sequence>
<reference evidence="1" key="1">
    <citation type="submission" date="2023-08" db="EMBL/GenBank/DDBJ databases">
        <authorList>
            <person name="Alioto T."/>
            <person name="Alioto T."/>
            <person name="Gomez Garrido J."/>
        </authorList>
    </citation>
    <scope>NUCLEOTIDE SEQUENCE</scope>
</reference>
<dbReference type="Proteomes" id="UP001162480">
    <property type="component" value="Chromosome 17"/>
</dbReference>
<gene>
    <name evidence="1" type="ORF">OCTVUL_1B009927</name>
</gene>
<accession>A0AA36BK30</accession>
<name>A0AA36BK30_OCTVU</name>
<protein>
    <recommendedName>
        <fullName evidence="3">Tc3 transposase DNA binding domain-containing protein</fullName>
    </recommendedName>
</protein>
<dbReference type="EMBL" id="OX597830">
    <property type="protein sequence ID" value="CAI9735624.1"/>
    <property type="molecule type" value="Genomic_DNA"/>
</dbReference>
<keyword evidence="2" id="KW-1185">Reference proteome</keyword>
<dbReference type="AlphaFoldDB" id="A0AA36BK30"/>
<evidence type="ECO:0000313" key="2">
    <source>
        <dbReference type="Proteomes" id="UP001162480"/>
    </source>
</evidence>